<dbReference type="Pfam" id="PF01636">
    <property type="entry name" value="APH"/>
    <property type="match status" value="1"/>
</dbReference>
<dbReference type="AlphaFoldDB" id="A0A6B0YRX0"/>
<dbReference type="PANTHER" id="PTHR21064:SF6">
    <property type="entry name" value="AMINOGLYCOSIDE PHOSPHOTRANSFERASE DOMAIN-CONTAINING PROTEIN"/>
    <property type="match status" value="1"/>
</dbReference>
<reference evidence="3" key="1">
    <citation type="submission" date="2019-09" db="EMBL/GenBank/DDBJ databases">
        <title>Characterisation of the sponge microbiome using genome-centric metagenomics.</title>
        <authorList>
            <person name="Engelberts J.P."/>
            <person name="Robbins S.J."/>
            <person name="De Goeij J.M."/>
            <person name="Aranda M."/>
            <person name="Bell S.C."/>
            <person name="Webster N.S."/>
        </authorList>
    </citation>
    <scope>NUCLEOTIDE SEQUENCE</scope>
    <source>
        <strain evidence="3">SB0664_bin_27</strain>
    </source>
</reference>
<proteinExistence type="inferred from homology"/>
<sequence>MNELNEKALLASAAQAIKAWDLCVTDIALVSHSENIVFRVDSESGQAYVFRFHRPGYHTLSELQGELQWTAALNSSGIGAPVPCLARNKKAFIKFYLPELSQYRFVSLMEWVEGTAMATMIERDADESNLVRCFHKTGQLAARIHNQARAWRPPPGFERHAFDADGLMGEEPFWGPFWQQSELTAAERAQIVHARKQIYGILTDYGKERGTYSLIHADLHPGNLIVTGDHVHIIDFDDSGFGWHQYELAVAISYYQDTPYFESIRKAIIEGYLTERPLLEEDIELLPIFVLIRSMVSLGWIDQRPELDSSHKLPTLIERSCEQSKELFGSV</sequence>
<protein>
    <submittedName>
        <fullName evidence="3">Phosphotransferase</fullName>
    </submittedName>
</protein>
<dbReference type="GO" id="GO:0009088">
    <property type="term" value="P:threonine biosynthetic process"/>
    <property type="evidence" value="ECO:0007669"/>
    <property type="project" value="TreeGrafter"/>
</dbReference>
<dbReference type="PANTHER" id="PTHR21064">
    <property type="entry name" value="AMINOGLYCOSIDE PHOSPHOTRANSFERASE DOMAIN-CONTAINING PROTEIN-RELATED"/>
    <property type="match status" value="1"/>
</dbReference>
<feature type="domain" description="Aminoglycoside phosphotransferase" evidence="2">
    <location>
        <begin position="33"/>
        <end position="277"/>
    </location>
</feature>
<comment type="similarity">
    <text evidence="1">Belongs to the pseudomonas-type ThrB family.</text>
</comment>
<accession>A0A6B0YRX0</accession>
<dbReference type="EMBL" id="VXRG01000089">
    <property type="protein sequence ID" value="MXY93846.1"/>
    <property type="molecule type" value="Genomic_DNA"/>
</dbReference>
<evidence type="ECO:0000256" key="1">
    <source>
        <dbReference type="ARBA" id="ARBA00038240"/>
    </source>
</evidence>
<dbReference type="Gene3D" id="1.10.510.10">
    <property type="entry name" value="Transferase(Phosphotransferase) domain 1"/>
    <property type="match status" value="1"/>
</dbReference>
<dbReference type="SUPFAM" id="SSF56112">
    <property type="entry name" value="Protein kinase-like (PK-like)"/>
    <property type="match status" value="1"/>
</dbReference>
<evidence type="ECO:0000313" key="3">
    <source>
        <dbReference type="EMBL" id="MXY93846.1"/>
    </source>
</evidence>
<comment type="caution">
    <text evidence="3">The sequence shown here is derived from an EMBL/GenBank/DDBJ whole genome shotgun (WGS) entry which is preliminary data.</text>
</comment>
<name>A0A6B0YRX0_9CHLR</name>
<dbReference type="Gene3D" id="3.30.200.70">
    <property type="match status" value="1"/>
</dbReference>
<dbReference type="GO" id="GO:0004413">
    <property type="term" value="F:homoserine kinase activity"/>
    <property type="evidence" value="ECO:0007669"/>
    <property type="project" value="TreeGrafter"/>
</dbReference>
<dbReference type="InterPro" id="IPR050249">
    <property type="entry name" value="Pseudomonas-type_ThrB"/>
</dbReference>
<dbReference type="InterPro" id="IPR002575">
    <property type="entry name" value="Aminoglycoside_PTrfase"/>
</dbReference>
<gene>
    <name evidence="3" type="ORF">F4Y42_10405</name>
</gene>
<organism evidence="3">
    <name type="scientific">Caldilineaceae bacterium SB0664_bin_27</name>
    <dbReference type="NCBI Taxonomy" id="2605260"/>
    <lineage>
        <taxon>Bacteria</taxon>
        <taxon>Bacillati</taxon>
        <taxon>Chloroflexota</taxon>
        <taxon>Caldilineae</taxon>
        <taxon>Caldilineales</taxon>
        <taxon>Caldilineaceae</taxon>
    </lineage>
</organism>
<keyword evidence="3" id="KW-0808">Transferase</keyword>
<dbReference type="Gene3D" id="1.20.1270.170">
    <property type="match status" value="1"/>
</dbReference>
<dbReference type="InterPro" id="IPR011009">
    <property type="entry name" value="Kinase-like_dom_sf"/>
</dbReference>
<evidence type="ECO:0000259" key="2">
    <source>
        <dbReference type="Pfam" id="PF01636"/>
    </source>
</evidence>